<dbReference type="InterPro" id="IPR000387">
    <property type="entry name" value="Tyr_Pase_dom"/>
</dbReference>
<protein>
    <recommendedName>
        <fullName evidence="1">phosphatidylinositol-3,4,5-trisphosphate 3-phosphatase</fullName>
        <ecNumber evidence="1">3.1.3.67</ecNumber>
    </recommendedName>
</protein>
<dbReference type="OrthoDB" id="5632at2759"/>
<dbReference type="EC" id="3.1.3.67" evidence="1"/>
<reference evidence="6 7" key="1">
    <citation type="journal article" date="2020" name="ISME J.">
        <title>Uncovering the hidden diversity of litter-decomposition mechanisms in mushroom-forming fungi.</title>
        <authorList>
            <person name="Floudas D."/>
            <person name="Bentzer J."/>
            <person name="Ahren D."/>
            <person name="Johansson T."/>
            <person name="Persson P."/>
            <person name="Tunlid A."/>
        </authorList>
    </citation>
    <scope>NUCLEOTIDE SEQUENCE [LARGE SCALE GENOMIC DNA]</scope>
    <source>
        <strain evidence="6 7">CBS 291.85</strain>
    </source>
</reference>
<evidence type="ECO:0000256" key="1">
    <source>
        <dbReference type="ARBA" id="ARBA00013015"/>
    </source>
</evidence>
<sequence>MADYVRRLVSGNKARFKDKDLGVELDLVYVTDQVIIMGYPASGIEGMYRNRREYAKKFLDHRHGKNYWVFNFCPIRENSYPADFFEGRVSRYPFPDHHAPPLAIMPLVAREMRLWLDGSPERVAVLHCKAGKGRSGTMACTYLLSLDTEASAPKLQRSYNAKQWAKLRAEEAMKAVPEDEKDAVISELEAIPDDPRQPEEDIPQAESPATMNSFDKQALPKSSASNAPPRSFKDSLNTVLDLHTSRRMKAPSSADKKVKQGVSIPAKDGGFITGLFFSHTKRLLISGPLNPSSHLWIHPHPSSPCLSPKRNFDPKSA</sequence>
<dbReference type="PANTHER" id="PTHR12305">
    <property type="entry name" value="PHOSPHATASE WITH HOMOLOGY TO TENSIN"/>
    <property type="match status" value="1"/>
</dbReference>
<dbReference type="InterPro" id="IPR016130">
    <property type="entry name" value="Tyr_Pase_AS"/>
</dbReference>
<dbReference type="Proteomes" id="UP000559256">
    <property type="component" value="Unassembled WGS sequence"/>
</dbReference>
<dbReference type="GO" id="GO:0016314">
    <property type="term" value="F:phosphatidylinositol-3,4,5-trisphosphate 3-phosphatase activity"/>
    <property type="evidence" value="ECO:0007669"/>
    <property type="project" value="UniProtKB-EC"/>
</dbReference>
<dbReference type="InterPro" id="IPR051281">
    <property type="entry name" value="Dual-spec_lipid-protein_phosph"/>
</dbReference>
<dbReference type="GO" id="GO:0043491">
    <property type="term" value="P:phosphatidylinositol 3-kinase/protein kinase B signal transduction"/>
    <property type="evidence" value="ECO:0007669"/>
    <property type="project" value="TreeGrafter"/>
</dbReference>
<dbReference type="GO" id="GO:0004725">
    <property type="term" value="F:protein tyrosine phosphatase activity"/>
    <property type="evidence" value="ECO:0007669"/>
    <property type="project" value="TreeGrafter"/>
</dbReference>
<dbReference type="Gene3D" id="3.90.190.10">
    <property type="entry name" value="Protein tyrosine phosphatase superfamily"/>
    <property type="match status" value="1"/>
</dbReference>
<comment type="caution">
    <text evidence="6">The sequence shown here is derived from an EMBL/GenBank/DDBJ whole genome shotgun (WGS) entry which is preliminary data.</text>
</comment>
<dbReference type="PROSITE" id="PS50056">
    <property type="entry name" value="TYR_PHOSPHATASE_2"/>
    <property type="match status" value="1"/>
</dbReference>
<feature type="domain" description="Tyrosine specific protein phosphatases" evidence="4">
    <location>
        <begin position="102"/>
        <end position="191"/>
    </location>
</feature>
<dbReference type="Pfam" id="PF22784">
    <property type="entry name" value="PTP-SAK"/>
    <property type="match status" value="1"/>
</dbReference>
<dbReference type="GO" id="GO:0005634">
    <property type="term" value="C:nucleus"/>
    <property type="evidence" value="ECO:0007669"/>
    <property type="project" value="TreeGrafter"/>
</dbReference>
<gene>
    <name evidence="6" type="ORF">D9758_000713</name>
</gene>
<evidence type="ECO:0000313" key="7">
    <source>
        <dbReference type="Proteomes" id="UP000559256"/>
    </source>
</evidence>
<evidence type="ECO:0000313" key="6">
    <source>
        <dbReference type="EMBL" id="KAF5373956.1"/>
    </source>
</evidence>
<evidence type="ECO:0000259" key="4">
    <source>
        <dbReference type="PROSITE" id="PS50056"/>
    </source>
</evidence>
<dbReference type="GO" id="GO:0051896">
    <property type="term" value="P:regulation of phosphatidylinositol 3-kinase/protein kinase B signal transduction"/>
    <property type="evidence" value="ECO:0007669"/>
    <property type="project" value="TreeGrafter"/>
</dbReference>
<dbReference type="GO" id="GO:0005886">
    <property type="term" value="C:plasma membrane"/>
    <property type="evidence" value="ECO:0007669"/>
    <property type="project" value="TreeGrafter"/>
</dbReference>
<dbReference type="EMBL" id="JAACJM010000003">
    <property type="protein sequence ID" value="KAF5373956.1"/>
    <property type="molecule type" value="Genomic_DNA"/>
</dbReference>
<dbReference type="InterPro" id="IPR029023">
    <property type="entry name" value="Tensin_phosphatase"/>
</dbReference>
<dbReference type="PROSITE" id="PS00383">
    <property type="entry name" value="TYR_PHOSPHATASE_1"/>
    <property type="match status" value="1"/>
</dbReference>
<dbReference type="SUPFAM" id="SSF52799">
    <property type="entry name" value="(Phosphotyrosine protein) phosphatases II"/>
    <property type="match status" value="1"/>
</dbReference>
<feature type="domain" description="Phosphatase tensin-type" evidence="5">
    <location>
        <begin position="16"/>
        <end position="265"/>
    </location>
</feature>
<accession>A0A8H5LYE4</accession>
<organism evidence="6 7">
    <name type="scientific">Tetrapyrgos nigripes</name>
    <dbReference type="NCBI Taxonomy" id="182062"/>
    <lineage>
        <taxon>Eukaryota</taxon>
        <taxon>Fungi</taxon>
        <taxon>Dikarya</taxon>
        <taxon>Basidiomycota</taxon>
        <taxon>Agaricomycotina</taxon>
        <taxon>Agaricomycetes</taxon>
        <taxon>Agaricomycetidae</taxon>
        <taxon>Agaricales</taxon>
        <taxon>Marasmiineae</taxon>
        <taxon>Marasmiaceae</taxon>
        <taxon>Tetrapyrgos</taxon>
    </lineage>
</organism>
<dbReference type="InterPro" id="IPR029021">
    <property type="entry name" value="Prot-tyrosine_phosphatase-like"/>
</dbReference>
<evidence type="ECO:0000259" key="5">
    <source>
        <dbReference type="PROSITE" id="PS51181"/>
    </source>
</evidence>
<feature type="region of interest" description="Disordered" evidence="3">
    <location>
        <begin position="190"/>
        <end position="209"/>
    </location>
</feature>
<name>A0A8H5LYE4_9AGAR</name>
<dbReference type="AlphaFoldDB" id="A0A8H5LYE4"/>
<keyword evidence="2" id="KW-0378">Hydrolase</keyword>
<evidence type="ECO:0000256" key="2">
    <source>
        <dbReference type="ARBA" id="ARBA00022801"/>
    </source>
</evidence>
<dbReference type="GO" id="GO:0042995">
    <property type="term" value="C:cell projection"/>
    <property type="evidence" value="ECO:0007669"/>
    <property type="project" value="TreeGrafter"/>
</dbReference>
<proteinExistence type="predicted"/>
<dbReference type="GO" id="GO:0048870">
    <property type="term" value="P:cell motility"/>
    <property type="evidence" value="ECO:0007669"/>
    <property type="project" value="TreeGrafter"/>
</dbReference>
<dbReference type="GO" id="GO:0005829">
    <property type="term" value="C:cytosol"/>
    <property type="evidence" value="ECO:0007669"/>
    <property type="project" value="TreeGrafter"/>
</dbReference>
<evidence type="ECO:0000256" key="3">
    <source>
        <dbReference type="SAM" id="MobiDB-lite"/>
    </source>
</evidence>
<dbReference type="InterPro" id="IPR057023">
    <property type="entry name" value="PTP-SAK"/>
</dbReference>
<dbReference type="GO" id="GO:0046856">
    <property type="term" value="P:phosphatidylinositol dephosphorylation"/>
    <property type="evidence" value="ECO:0007669"/>
    <property type="project" value="TreeGrafter"/>
</dbReference>
<keyword evidence="7" id="KW-1185">Reference proteome</keyword>
<dbReference type="PROSITE" id="PS51181">
    <property type="entry name" value="PPASE_TENSIN"/>
    <property type="match status" value="1"/>
</dbReference>
<dbReference type="PANTHER" id="PTHR12305:SF81">
    <property type="entry name" value="PHOSPHATIDYLINOSITOL 3,4,5-TRISPHOSPHATE 3-PHOSPHATASE AND DUAL-SPECIFICITY PROTEIN PHOSPHATASE PTEN"/>
    <property type="match status" value="1"/>
</dbReference>